<gene>
    <name evidence="16" type="ORF">LVIROSA_LOCUS38149</name>
</gene>
<proteinExistence type="predicted"/>
<dbReference type="GO" id="GO:0015385">
    <property type="term" value="F:sodium:proton antiporter activity"/>
    <property type="evidence" value="ECO:0007669"/>
    <property type="project" value="InterPro"/>
</dbReference>
<evidence type="ECO:0000256" key="12">
    <source>
        <dbReference type="ARBA" id="ARBA00047524"/>
    </source>
</evidence>
<evidence type="ECO:0000256" key="6">
    <source>
        <dbReference type="ARBA" id="ARBA00022958"/>
    </source>
</evidence>
<name>A0AAU9PSF9_9ASTR</name>
<dbReference type="AlphaFoldDB" id="A0AAU9PSF9"/>
<evidence type="ECO:0000256" key="9">
    <source>
        <dbReference type="ARBA" id="ARBA00023065"/>
    </source>
</evidence>
<dbReference type="InterPro" id="IPR018422">
    <property type="entry name" value="Cation/H_exchanger_CPA1"/>
</dbReference>
<organism evidence="16 17">
    <name type="scientific">Lactuca virosa</name>
    <dbReference type="NCBI Taxonomy" id="75947"/>
    <lineage>
        <taxon>Eukaryota</taxon>
        <taxon>Viridiplantae</taxon>
        <taxon>Streptophyta</taxon>
        <taxon>Embryophyta</taxon>
        <taxon>Tracheophyta</taxon>
        <taxon>Spermatophyta</taxon>
        <taxon>Magnoliopsida</taxon>
        <taxon>eudicotyledons</taxon>
        <taxon>Gunneridae</taxon>
        <taxon>Pentapetalae</taxon>
        <taxon>asterids</taxon>
        <taxon>campanulids</taxon>
        <taxon>Asterales</taxon>
        <taxon>Asteraceae</taxon>
        <taxon>Cichorioideae</taxon>
        <taxon>Cichorieae</taxon>
        <taxon>Lactucinae</taxon>
        <taxon>Lactuca</taxon>
    </lineage>
</organism>
<sequence>MDVHLIKKCMAQMVILAGPGVLMSTFLIGLALKLLFPYNWSWKISLLLGGLLSATDPVAVLATLKELGATKKLSTIIEGESIMNDGMGMVVYTLFFRMVTGSSFSWGSVIMFLATASLGAVGMGIAFGLVSYLWLGFVFKDPVIEITMTLSVSYLAYFMSQEVADISGVLTVMAFGMFFAAVARTAFDSETHEILRNLWEMVAYIANTLIFILCGAIIAEGILTGDNILKHEENYWGYLILLYVVVQLSRGIVVGLFYPFLSYFGYGLDWKEAIVLMWSGLRGPVALSLALSVKQSSDTSAYINQETGTLFVVFTGGIVFLTLIVNGSTTQFVLQMLKMDKMSAAKRRILDYTKYEIMRKSLEAFSDLMDDEELGSVDWHSVKNYITCLNDEKEGECENDNIVDHMDLSESDIQIRIRFLNGVQDAYCVMLKEGEKLESACYISAAFLRAHKIARQQLHDFIGDSENGLALKVINESETEGEEAKKFLEDVRITFPQVLGVLKTRQMTYSVLNHLNEYVEDLDKSGLLEKADLAHLHDSIQSDLKKLVRNPCLFKIPKAYEHANPSFGSPSIHIA</sequence>
<feature type="transmembrane region" description="Helical" evidence="14">
    <location>
        <begin position="199"/>
        <end position="223"/>
    </location>
</feature>
<dbReference type="GO" id="GO:0098719">
    <property type="term" value="P:sodium ion import across plasma membrane"/>
    <property type="evidence" value="ECO:0007669"/>
    <property type="project" value="TreeGrafter"/>
</dbReference>
<evidence type="ECO:0000256" key="3">
    <source>
        <dbReference type="ARBA" id="ARBA00022475"/>
    </source>
</evidence>
<evidence type="ECO:0000256" key="8">
    <source>
        <dbReference type="ARBA" id="ARBA00023053"/>
    </source>
</evidence>
<evidence type="ECO:0000256" key="1">
    <source>
        <dbReference type="ARBA" id="ARBA00004651"/>
    </source>
</evidence>
<evidence type="ECO:0000256" key="7">
    <source>
        <dbReference type="ARBA" id="ARBA00022989"/>
    </source>
</evidence>
<keyword evidence="6" id="KW-0630">Potassium</keyword>
<reference evidence="16 17" key="1">
    <citation type="submission" date="2022-01" db="EMBL/GenBank/DDBJ databases">
        <authorList>
            <person name="Xiong W."/>
            <person name="Schranz E."/>
        </authorList>
    </citation>
    <scope>NUCLEOTIDE SEQUENCE [LARGE SCALE GENOMIC DNA]</scope>
</reference>
<dbReference type="GO" id="GO:0005886">
    <property type="term" value="C:plasma membrane"/>
    <property type="evidence" value="ECO:0007669"/>
    <property type="project" value="UniProtKB-SubCell"/>
</dbReference>
<feature type="transmembrane region" description="Helical" evidence="14">
    <location>
        <begin position="12"/>
        <end position="32"/>
    </location>
</feature>
<feature type="transmembrane region" description="Helical" evidence="14">
    <location>
        <begin position="85"/>
        <end position="104"/>
    </location>
</feature>
<dbReference type="GO" id="GO:0051453">
    <property type="term" value="P:regulation of intracellular pH"/>
    <property type="evidence" value="ECO:0007669"/>
    <property type="project" value="TreeGrafter"/>
</dbReference>
<feature type="transmembrane region" description="Helical" evidence="14">
    <location>
        <begin position="235"/>
        <end position="261"/>
    </location>
</feature>
<keyword evidence="11" id="KW-0739">Sodium transport</keyword>
<evidence type="ECO:0000313" key="17">
    <source>
        <dbReference type="Proteomes" id="UP001157418"/>
    </source>
</evidence>
<keyword evidence="8" id="KW-0915">Sodium</keyword>
<keyword evidence="17" id="KW-1185">Reference proteome</keyword>
<evidence type="ECO:0000256" key="11">
    <source>
        <dbReference type="ARBA" id="ARBA00023201"/>
    </source>
</evidence>
<comment type="subcellular location">
    <subcellularLocation>
        <location evidence="1">Cell membrane</location>
        <topology evidence="1">Multi-pass membrane protein</topology>
    </subcellularLocation>
</comment>
<evidence type="ECO:0000256" key="14">
    <source>
        <dbReference type="SAM" id="Phobius"/>
    </source>
</evidence>
<dbReference type="Gene3D" id="6.10.140.1330">
    <property type="match status" value="1"/>
</dbReference>
<feature type="transmembrane region" description="Helical" evidence="14">
    <location>
        <begin position="311"/>
        <end position="334"/>
    </location>
</feature>
<feature type="transmembrane region" description="Helical" evidence="14">
    <location>
        <begin position="110"/>
        <end position="135"/>
    </location>
</feature>
<dbReference type="PANTHER" id="PTHR10110:SF86">
    <property type="entry name" value="SODIUM_HYDROGEN EXCHANGER 7"/>
    <property type="match status" value="1"/>
</dbReference>
<dbReference type="GO" id="GO:0009941">
    <property type="term" value="C:chloroplast envelope"/>
    <property type="evidence" value="ECO:0007669"/>
    <property type="project" value="TreeGrafter"/>
</dbReference>
<dbReference type="GO" id="GO:0015386">
    <property type="term" value="F:potassium:proton antiporter activity"/>
    <property type="evidence" value="ECO:0007669"/>
    <property type="project" value="TreeGrafter"/>
</dbReference>
<dbReference type="PANTHER" id="PTHR10110">
    <property type="entry name" value="SODIUM/HYDROGEN EXCHANGER"/>
    <property type="match status" value="1"/>
</dbReference>
<dbReference type="EMBL" id="CAKMRJ010005745">
    <property type="protein sequence ID" value="CAH1452863.1"/>
    <property type="molecule type" value="Genomic_DNA"/>
</dbReference>
<dbReference type="Proteomes" id="UP001157418">
    <property type="component" value="Unassembled WGS sequence"/>
</dbReference>
<keyword evidence="9" id="KW-0406">Ion transport</keyword>
<evidence type="ECO:0000256" key="13">
    <source>
        <dbReference type="ARBA" id="ARBA00047912"/>
    </source>
</evidence>
<dbReference type="Pfam" id="PF00999">
    <property type="entry name" value="Na_H_Exchanger"/>
    <property type="match status" value="1"/>
</dbReference>
<dbReference type="PROSITE" id="PS00018">
    <property type="entry name" value="EF_HAND_1"/>
    <property type="match status" value="1"/>
</dbReference>
<evidence type="ECO:0000259" key="15">
    <source>
        <dbReference type="Pfam" id="PF00999"/>
    </source>
</evidence>
<evidence type="ECO:0000313" key="16">
    <source>
        <dbReference type="EMBL" id="CAH1452863.1"/>
    </source>
</evidence>
<accession>A0AAU9PSF9</accession>
<keyword evidence="10 14" id="KW-0472">Membrane</keyword>
<evidence type="ECO:0000256" key="5">
    <source>
        <dbReference type="ARBA" id="ARBA00022692"/>
    </source>
</evidence>
<dbReference type="InterPro" id="IPR006153">
    <property type="entry name" value="Cation/H_exchanger_TM"/>
</dbReference>
<evidence type="ECO:0000256" key="4">
    <source>
        <dbReference type="ARBA" id="ARBA00022538"/>
    </source>
</evidence>
<dbReference type="InterPro" id="IPR018247">
    <property type="entry name" value="EF_Hand_1_Ca_BS"/>
</dbReference>
<keyword evidence="7 14" id="KW-1133">Transmembrane helix</keyword>
<comment type="catalytic activity">
    <reaction evidence="12">
        <text>Na(+)(in) + H(+)(out) = Na(+)(out) + H(+)(in)</text>
        <dbReference type="Rhea" id="RHEA:29419"/>
        <dbReference type="ChEBI" id="CHEBI:15378"/>
        <dbReference type="ChEBI" id="CHEBI:29101"/>
    </reaction>
</comment>
<keyword evidence="5 14" id="KW-0812">Transmembrane</keyword>
<feature type="transmembrane region" description="Helical" evidence="14">
    <location>
        <begin position="166"/>
        <end position="187"/>
    </location>
</feature>
<feature type="domain" description="Cation/H+ exchanger transmembrane" evidence="15">
    <location>
        <begin position="1"/>
        <end position="335"/>
    </location>
</feature>
<comment type="catalytic activity">
    <reaction evidence="13">
        <text>K(+)(in) + H(+)(out) = K(+)(out) + H(+)(in)</text>
        <dbReference type="Rhea" id="RHEA:29467"/>
        <dbReference type="ChEBI" id="CHEBI:15378"/>
        <dbReference type="ChEBI" id="CHEBI:29103"/>
    </reaction>
</comment>
<protein>
    <recommendedName>
        <fullName evidence="15">Cation/H+ exchanger transmembrane domain-containing protein</fullName>
    </recommendedName>
</protein>
<keyword evidence="3" id="KW-1003">Cell membrane</keyword>
<comment type="caution">
    <text evidence="16">The sequence shown here is derived from an EMBL/GenBank/DDBJ whole genome shotgun (WGS) entry which is preliminary data.</text>
</comment>
<keyword evidence="2" id="KW-0813">Transport</keyword>
<keyword evidence="4" id="KW-0633">Potassium transport</keyword>
<evidence type="ECO:0000256" key="2">
    <source>
        <dbReference type="ARBA" id="ARBA00022448"/>
    </source>
</evidence>
<evidence type="ECO:0000256" key="10">
    <source>
        <dbReference type="ARBA" id="ARBA00023136"/>
    </source>
</evidence>